<feature type="domain" description="Peptidase M20 dimerisation" evidence="7">
    <location>
        <begin position="220"/>
        <end position="319"/>
    </location>
</feature>
<feature type="active site" evidence="5">
    <location>
        <position position="122"/>
    </location>
</feature>
<dbReference type="GO" id="GO:0016787">
    <property type="term" value="F:hydrolase activity"/>
    <property type="evidence" value="ECO:0007669"/>
    <property type="project" value="UniProtKB-KW"/>
</dbReference>
<keyword evidence="3 8" id="KW-0378">Hydrolase</keyword>
<dbReference type="EMBL" id="SMLM01000001">
    <property type="protein sequence ID" value="TFZ06630.1"/>
    <property type="molecule type" value="Genomic_DNA"/>
</dbReference>
<dbReference type="Pfam" id="PF01546">
    <property type="entry name" value="Peptidase_M20"/>
    <property type="match status" value="1"/>
</dbReference>
<keyword evidence="4" id="KW-0862">Zinc</keyword>
<evidence type="ECO:0000256" key="4">
    <source>
        <dbReference type="ARBA" id="ARBA00022833"/>
    </source>
</evidence>
<evidence type="ECO:0000256" key="5">
    <source>
        <dbReference type="PIRSR" id="PIRSR037238-1"/>
    </source>
</evidence>
<dbReference type="InterPro" id="IPR050072">
    <property type="entry name" value="Peptidase_M20A"/>
</dbReference>
<comment type="cofactor">
    <cofactor evidence="1">
        <name>Zn(2+)</name>
        <dbReference type="ChEBI" id="CHEBI:29105"/>
    </cofactor>
</comment>
<evidence type="ECO:0000256" key="3">
    <source>
        <dbReference type="ARBA" id="ARBA00022801"/>
    </source>
</evidence>
<dbReference type="Pfam" id="PF07687">
    <property type="entry name" value="M20_dimer"/>
    <property type="match status" value="1"/>
</dbReference>
<organism evidence="8 9">
    <name type="scientific">Ramlibacter henchirensis</name>
    <dbReference type="NCBI Taxonomy" id="204072"/>
    <lineage>
        <taxon>Bacteria</taxon>
        <taxon>Pseudomonadati</taxon>
        <taxon>Pseudomonadota</taxon>
        <taxon>Betaproteobacteria</taxon>
        <taxon>Burkholderiales</taxon>
        <taxon>Comamonadaceae</taxon>
        <taxon>Ramlibacter</taxon>
    </lineage>
</organism>
<protein>
    <submittedName>
        <fullName evidence="8">M20/M25/M40 family metallo-hydrolase</fullName>
    </submittedName>
</protein>
<evidence type="ECO:0000256" key="1">
    <source>
        <dbReference type="ARBA" id="ARBA00001947"/>
    </source>
</evidence>
<sequence length="427" mass="45895">MIKHLVATFAVAFASSGAFAQAADTRVSQLAAAEQPKLLETLKTLVEIETGSTNRAGLDKLSTLIGERLKALGGEVQYVEPNAADVYRMEDTPEKPEGIGRMVKASFKGSGTSKILLIAHMDTVYPAGMLAQQPFRIDGNRAYGLGISDDKQGVALILHTVAMLKALNVSDWGLLTVLINGDEEISSPASRKLITAEGAAHDAVMSFEASRAEQDKISLATSGIALAELTVRGRASHAGSAPERGVNALYELSHQLLQLRDLSVPERGLKVNWTVSKAGVVRNMIPPGAQAWADIRLLKTADLAGVEARMRERIQKKLLPESEVSVKFENRRPPLEATEASRALATHAQRIYKELGKELVVDPEPEGGGTDAAFAALQTKAPVIERFGLQGFGAHSSNSEYILVDSIQPRLYLATRLIMDLASGKAR</sequence>
<dbReference type="PIRSF" id="PIRSF037238">
    <property type="entry name" value="Carboxypeptidase_G2"/>
    <property type="match status" value="1"/>
</dbReference>
<dbReference type="AlphaFoldDB" id="A0A4Z0C875"/>
<dbReference type="InterPro" id="IPR011650">
    <property type="entry name" value="Peptidase_M20_dimer"/>
</dbReference>
<keyword evidence="9" id="KW-1185">Reference proteome</keyword>
<dbReference type="Gene3D" id="3.40.630.10">
    <property type="entry name" value="Zn peptidases"/>
    <property type="match status" value="1"/>
</dbReference>
<keyword evidence="6" id="KW-0732">Signal</keyword>
<dbReference type="PANTHER" id="PTHR43808">
    <property type="entry name" value="ACETYLORNITHINE DEACETYLASE"/>
    <property type="match status" value="1"/>
</dbReference>
<keyword evidence="2" id="KW-0479">Metal-binding</keyword>
<accession>A0A4Z0C875</accession>
<dbReference type="PROSITE" id="PS00758">
    <property type="entry name" value="ARGE_DAPE_CPG2_1"/>
    <property type="match status" value="1"/>
</dbReference>
<dbReference type="PANTHER" id="PTHR43808:SF10">
    <property type="entry name" value="BLL3749 PROTEIN"/>
    <property type="match status" value="1"/>
</dbReference>
<evidence type="ECO:0000256" key="6">
    <source>
        <dbReference type="SAM" id="SignalP"/>
    </source>
</evidence>
<feature type="active site" description="Proton acceptor" evidence="5">
    <location>
        <position position="183"/>
    </location>
</feature>
<dbReference type="CDD" id="cd03885">
    <property type="entry name" value="M20_CPDG2"/>
    <property type="match status" value="1"/>
</dbReference>
<name>A0A4Z0C875_9BURK</name>
<evidence type="ECO:0000313" key="9">
    <source>
        <dbReference type="Proteomes" id="UP000298180"/>
    </source>
</evidence>
<dbReference type="NCBIfam" id="NF004788">
    <property type="entry name" value="PRK06133.1"/>
    <property type="match status" value="1"/>
</dbReference>
<evidence type="ECO:0000259" key="7">
    <source>
        <dbReference type="Pfam" id="PF07687"/>
    </source>
</evidence>
<reference evidence="8 9" key="1">
    <citation type="submission" date="2019-03" db="EMBL/GenBank/DDBJ databases">
        <title>Ramlibacter henchirensis DSM 14656, whole genome shotgun sequence.</title>
        <authorList>
            <person name="Zhang X."/>
            <person name="Feng G."/>
            <person name="Zhu H."/>
        </authorList>
    </citation>
    <scope>NUCLEOTIDE SEQUENCE [LARGE SCALE GENOMIC DNA]</scope>
    <source>
        <strain evidence="8 9">DSM 14656</strain>
    </source>
</reference>
<proteinExistence type="predicted"/>
<dbReference type="InterPro" id="IPR036264">
    <property type="entry name" value="Bact_exopeptidase_dim_dom"/>
</dbReference>
<evidence type="ECO:0000313" key="8">
    <source>
        <dbReference type="EMBL" id="TFZ06630.1"/>
    </source>
</evidence>
<dbReference type="SUPFAM" id="SSF55031">
    <property type="entry name" value="Bacterial exopeptidase dimerisation domain"/>
    <property type="match status" value="1"/>
</dbReference>
<feature type="chain" id="PRO_5021491538" evidence="6">
    <location>
        <begin position="21"/>
        <end position="427"/>
    </location>
</feature>
<dbReference type="Gene3D" id="3.30.70.360">
    <property type="match status" value="1"/>
</dbReference>
<dbReference type="InterPro" id="IPR017150">
    <property type="entry name" value="Pept_M20_glutamate_carboxypep"/>
</dbReference>
<dbReference type="GO" id="GO:0046872">
    <property type="term" value="F:metal ion binding"/>
    <property type="evidence" value="ECO:0007669"/>
    <property type="project" value="UniProtKB-KW"/>
</dbReference>
<feature type="signal peptide" evidence="6">
    <location>
        <begin position="1"/>
        <end position="20"/>
    </location>
</feature>
<gene>
    <name evidence="8" type="ORF">EZ313_08405</name>
</gene>
<comment type="caution">
    <text evidence="8">The sequence shown here is derived from an EMBL/GenBank/DDBJ whole genome shotgun (WGS) entry which is preliminary data.</text>
</comment>
<dbReference type="RefSeq" id="WP_135262716.1">
    <property type="nucleotide sequence ID" value="NZ_SMLM01000001.1"/>
</dbReference>
<dbReference type="Proteomes" id="UP000298180">
    <property type="component" value="Unassembled WGS sequence"/>
</dbReference>
<dbReference type="InterPro" id="IPR001261">
    <property type="entry name" value="ArgE/DapE_CS"/>
</dbReference>
<dbReference type="OrthoDB" id="9776600at2"/>
<dbReference type="InterPro" id="IPR002933">
    <property type="entry name" value="Peptidase_M20"/>
</dbReference>
<dbReference type="SUPFAM" id="SSF53187">
    <property type="entry name" value="Zn-dependent exopeptidases"/>
    <property type="match status" value="1"/>
</dbReference>
<evidence type="ECO:0000256" key="2">
    <source>
        <dbReference type="ARBA" id="ARBA00022723"/>
    </source>
</evidence>